<accession>A0ABD5QNU0</accession>
<keyword evidence="1" id="KW-0812">Transmembrane</keyword>
<dbReference type="InterPro" id="IPR011004">
    <property type="entry name" value="Trimer_LpxA-like_sf"/>
</dbReference>
<dbReference type="RefSeq" id="WP_122106515.1">
    <property type="nucleotide sequence ID" value="NZ_JBHSKV010000004.1"/>
</dbReference>
<evidence type="ECO:0000313" key="3">
    <source>
        <dbReference type="Proteomes" id="UP001596145"/>
    </source>
</evidence>
<feature type="transmembrane region" description="Helical" evidence="1">
    <location>
        <begin position="12"/>
        <end position="30"/>
    </location>
</feature>
<name>A0ABD5QNU0_9EURY</name>
<evidence type="ECO:0000256" key="1">
    <source>
        <dbReference type="SAM" id="Phobius"/>
    </source>
</evidence>
<gene>
    <name evidence="2" type="ORF">ACFPJA_03890</name>
</gene>
<comment type="caution">
    <text evidence="2">The sequence shown here is derived from an EMBL/GenBank/DDBJ whole genome shotgun (WGS) entry which is preliminary data.</text>
</comment>
<reference evidence="2 3" key="1">
    <citation type="journal article" date="2019" name="Int. J. Syst. Evol. Microbiol.">
        <title>The Global Catalogue of Microorganisms (GCM) 10K type strain sequencing project: providing services to taxonomists for standard genome sequencing and annotation.</title>
        <authorList>
            <consortium name="The Broad Institute Genomics Platform"/>
            <consortium name="The Broad Institute Genome Sequencing Center for Infectious Disease"/>
            <person name="Wu L."/>
            <person name="Ma J."/>
        </authorList>
    </citation>
    <scope>NUCLEOTIDE SEQUENCE [LARGE SCALE GENOMIC DNA]</scope>
    <source>
        <strain evidence="2 3">CGMCC 1.16026</strain>
    </source>
</reference>
<sequence length="828" mass="87585">MSFSHDRRGQSVVVGTVILFGFLILAMATYQVQFVPTENEEIEFEHSQQVERDFLDLRNDVLSAGTTGSARSTSIQLGTRYPQRTFFLNPPAASGTLETTGEQQFEIRNAQVNVSDGAHENVHHFWNNGTEQGPDGPVFVTRSIRYTPDYNEYRGAPRLVYENSLVAAEFGDRALPRSDQTVVRSDRVSLTAVSGNISENGIESKSVDSETISRGSRSIPIQGDGGNIVIVLPTAVSNASDLVDRLDVPAAKNVMANGDRVEITLNESETYRLGLSEISVDGSGETDPAYIVPVGGQNVISGQSVGVEVRDKYNNPVADAEVNVYTRTDSTSSETLRTNSEGRVYSQNGTVFTINEVSADGSDGERYERVEVTLLPISDGAGNVSGPRVYGVSASPSSVIQGGQLDLSATIDSVGNETTIRSGTPIQRVDVVAESENGSYERTSYDYDPDDTTRVYPFSETIDMDWEPGEYNVTVRGQDASGRWTSPEEEGEATITVVGGAVSSTVNFTVTDVAQDGNTQSFTFDAGDLGNNDAATIDLSDPQNGGVDYTNANFELIEQTNNNDAISYDSTTNTITFTKRGGGDGIVTIQASGIDVTGPSGERFTISYSDDNGGIDSDSFQIRSGGTEIATQDSSDDVSNNGDVVISDGVTIEGDVESQNGIIEIGQNTNIQGDIDANGDISIADGSTIEGEITSNNNAVSTGDDVTIEDDITANGDVIIGDDNTIDGDLTSNNGDIVVGKNTTINGEITASNQNITIMDGATVNDEISSNNGNIGIGENVTVNADISTDNGDVSIGANSFIDGDVDAPNGQVSITESATITGEVTEA</sequence>
<evidence type="ECO:0000313" key="2">
    <source>
        <dbReference type="EMBL" id="MFC5133868.1"/>
    </source>
</evidence>
<dbReference type="SUPFAM" id="SSF51161">
    <property type="entry name" value="Trimeric LpxA-like enzymes"/>
    <property type="match status" value="1"/>
</dbReference>
<proteinExistence type="predicted"/>
<dbReference type="Proteomes" id="UP001596145">
    <property type="component" value="Unassembled WGS sequence"/>
</dbReference>
<dbReference type="AlphaFoldDB" id="A0ABD5QNU0"/>
<keyword evidence="1" id="KW-0472">Membrane</keyword>
<protein>
    <submittedName>
        <fullName evidence="2">Polymer-forming cytoskeletal protein</fullName>
    </submittedName>
</protein>
<organism evidence="2 3">
    <name type="scientific">Halorubrum glutamatedens</name>
    <dbReference type="NCBI Taxonomy" id="2707018"/>
    <lineage>
        <taxon>Archaea</taxon>
        <taxon>Methanobacteriati</taxon>
        <taxon>Methanobacteriota</taxon>
        <taxon>Stenosarchaea group</taxon>
        <taxon>Halobacteria</taxon>
        <taxon>Halobacteriales</taxon>
        <taxon>Haloferacaceae</taxon>
        <taxon>Halorubrum</taxon>
    </lineage>
</organism>
<dbReference type="EMBL" id="JBHSKV010000004">
    <property type="protein sequence ID" value="MFC5133868.1"/>
    <property type="molecule type" value="Genomic_DNA"/>
</dbReference>
<dbReference type="Gene3D" id="2.160.10.10">
    <property type="entry name" value="Hexapeptide repeat proteins"/>
    <property type="match status" value="1"/>
</dbReference>
<keyword evidence="3" id="KW-1185">Reference proteome</keyword>
<keyword evidence="1" id="KW-1133">Transmembrane helix</keyword>